<dbReference type="Pfam" id="PF03741">
    <property type="entry name" value="TerC"/>
    <property type="match status" value="1"/>
</dbReference>
<keyword evidence="8" id="KW-1185">Reference proteome</keyword>
<evidence type="ECO:0000256" key="2">
    <source>
        <dbReference type="ARBA" id="ARBA00007511"/>
    </source>
</evidence>
<feature type="transmembrane region" description="Helical" evidence="6">
    <location>
        <begin position="252"/>
        <end position="275"/>
    </location>
</feature>
<feature type="transmembrane region" description="Helical" evidence="6">
    <location>
        <begin position="39"/>
        <end position="57"/>
    </location>
</feature>
<organism evidence="7 8">
    <name type="scientific">Schaalia cardiffensis F0333</name>
    <dbReference type="NCBI Taxonomy" id="888050"/>
    <lineage>
        <taxon>Bacteria</taxon>
        <taxon>Bacillati</taxon>
        <taxon>Actinomycetota</taxon>
        <taxon>Actinomycetes</taxon>
        <taxon>Actinomycetales</taxon>
        <taxon>Actinomycetaceae</taxon>
        <taxon>Schaalia</taxon>
    </lineage>
</organism>
<dbReference type="InterPro" id="IPR005496">
    <property type="entry name" value="Integral_membrane_TerC"/>
</dbReference>
<feature type="transmembrane region" description="Helical" evidence="6">
    <location>
        <begin position="195"/>
        <end position="218"/>
    </location>
</feature>
<keyword evidence="4 6" id="KW-1133">Transmembrane helix</keyword>
<dbReference type="AlphaFoldDB" id="N6W4T2"/>
<comment type="similarity">
    <text evidence="2">Belongs to the TerC family.</text>
</comment>
<protein>
    <submittedName>
        <fullName evidence="7">Tellurium resistance protein TerC family protein</fullName>
    </submittedName>
</protein>
<dbReference type="EMBL" id="AQHZ01000024">
    <property type="protein sequence ID" value="ENO17545.1"/>
    <property type="molecule type" value="Genomic_DNA"/>
</dbReference>
<comment type="subcellular location">
    <subcellularLocation>
        <location evidence="1">Membrane</location>
        <topology evidence="1">Multi-pass membrane protein</topology>
    </subcellularLocation>
</comment>
<sequence>MSVGPISWTILALIVLFLIGLDFAGHVRNPHPPSLKESLAWTIGYIGLALVFGLIVWVTNGGVYAAEFYAGWVTEWSLSIDNLFVFILILKAFRVPREHQQKALLFGIVIALVLRLVFILAGAALVERFSWIFFLFGLWLLYTAWTQVRGDDEEEEEYHDNAVISVVRRVLPVTDGFIGGRMLFRHGGRTHFTPLFLVVFALGTADLMFAFDSIPAIFGLTHEAFLVFACNAFALMGLRQLFFLVDGLLSKLVYLSYGLAVILAFIGAKLILHAMHTNSLFFLNGGEPIHWGPEIGTATSLIVIIGVLTITILTSLWKSSRTPQRASNEKND</sequence>
<feature type="transmembrane region" description="Helical" evidence="6">
    <location>
        <begin position="69"/>
        <end position="91"/>
    </location>
</feature>
<evidence type="ECO:0000256" key="3">
    <source>
        <dbReference type="ARBA" id="ARBA00022692"/>
    </source>
</evidence>
<dbReference type="PATRIC" id="fig|888050.3.peg.1392"/>
<dbReference type="eggNOG" id="COG0861">
    <property type="taxonomic scope" value="Bacteria"/>
</dbReference>
<evidence type="ECO:0000313" key="8">
    <source>
        <dbReference type="Proteomes" id="UP000013015"/>
    </source>
</evidence>
<dbReference type="PANTHER" id="PTHR30238">
    <property type="entry name" value="MEMBRANE BOUND PREDICTED REDOX MODULATOR"/>
    <property type="match status" value="1"/>
</dbReference>
<evidence type="ECO:0000313" key="7">
    <source>
        <dbReference type="EMBL" id="ENO17545.1"/>
    </source>
</evidence>
<proteinExistence type="inferred from homology"/>
<reference evidence="7 8" key="1">
    <citation type="submission" date="2013-03" db="EMBL/GenBank/DDBJ databases">
        <title>Reference genome for the Human Microbiome Project.</title>
        <authorList>
            <person name="Aqrawi P."/>
            <person name="Ayvaz T."/>
            <person name="Bess C."/>
            <person name="Blankenburg K."/>
            <person name="Coyle M."/>
            <person name="Deng J."/>
            <person name="Forbes L."/>
            <person name="Fowler G."/>
            <person name="Francisco L."/>
            <person name="Fu Q."/>
            <person name="Gibbs R."/>
            <person name="Gross S."/>
            <person name="Gubbala S."/>
            <person name="Hale W."/>
            <person name="Hemphill L."/>
            <person name="Highlander S."/>
            <person name="Hirani K."/>
            <person name="Jackson L."/>
            <person name="Jakkamsetti A."/>
            <person name="Javaid M."/>
            <person name="Jayaseelan J.C."/>
            <person name="Jiang H."/>
            <person name="Joshi V."/>
            <person name="Korchina V."/>
            <person name="Kovar C."/>
            <person name="Lara F."/>
            <person name="Lee S."/>
            <person name="Liu Y."/>
            <person name="Mata R."/>
            <person name="Mathew T."/>
            <person name="Munidasa M."/>
            <person name="Muzny D."/>
            <person name="Nazareth L."/>
            <person name="Ngo R."/>
            <person name="Nguyen L."/>
            <person name="Nguyen N."/>
            <person name="Okwuonu G."/>
            <person name="Ongeri F."/>
            <person name="Palculict T."/>
            <person name="Patil S."/>
            <person name="Petrosino J."/>
            <person name="Pham C."/>
            <person name="Pham P."/>
            <person name="Pu L.-L."/>
            <person name="Qin X."/>
            <person name="Qu J."/>
            <person name="Reid J."/>
            <person name="Ross M."/>
            <person name="Ruth R."/>
            <person name="Saada N."/>
            <person name="San Lucas F."/>
            <person name="Santibanez J."/>
            <person name="Shang Y."/>
            <person name="Simmons D."/>
            <person name="Song X.-Z."/>
            <person name="Tang L.-Y."/>
            <person name="Thornton R."/>
            <person name="Warren J."/>
            <person name="Weissenberger G."/>
            <person name="Wilczek-Boney K."/>
            <person name="Worley K."/>
            <person name="Youmans B."/>
            <person name="Zhang J."/>
            <person name="Zhang L."/>
            <person name="Zhao Z."/>
            <person name="Zhou C."/>
            <person name="Zhu D."/>
            <person name="Zhu Y."/>
        </authorList>
    </citation>
    <scope>NUCLEOTIDE SEQUENCE [LARGE SCALE GENOMIC DNA]</scope>
    <source>
        <strain evidence="7 8">F0333</strain>
    </source>
</reference>
<accession>N6W4T2</accession>
<feature type="transmembrane region" description="Helical" evidence="6">
    <location>
        <begin position="295"/>
        <end position="317"/>
    </location>
</feature>
<dbReference type="InterPro" id="IPR022369">
    <property type="entry name" value="Integral_membrane_TerC_rswitch"/>
</dbReference>
<dbReference type="NCBIfam" id="TIGR03718">
    <property type="entry name" value="R_switched_Alx"/>
    <property type="match status" value="1"/>
</dbReference>
<dbReference type="GO" id="GO:0016020">
    <property type="term" value="C:membrane"/>
    <property type="evidence" value="ECO:0007669"/>
    <property type="project" value="UniProtKB-SubCell"/>
</dbReference>
<keyword evidence="5 6" id="KW-0472">Membrane</keyword>
<evidence type="ECO:0000256" key="1">
    <source>
        <dbReference type="ARBA" id="ARBA00004141"/>
    </source>
</evidence>
<evidence type="ECO:0000256" key="5">
    <source>
        <dbReference type="ARBA" id="ARBA00023136"/>
    </source>
</evidence>
<keyword evidence="3 6" id="KW-0812">Transmembrane</keyword>
<dbReference type="RefSeq" id="WP_005963804.1">
    <property type="nucleotide sequence ID" value="NZ_CP040505.1"/>
</dbReference>
<feature type="transmembrane region" description="Helical" evidence="6">
    <location>
        <begin position="103"/>
        <end position="123"/>
    </location>
</feature>
<dbReference type="OrthoDB" id="5242957at2"/>
<evidence type="ECO:0000256" key="6">
    <source>
        <dbReference type="SAM" id="Phobius"/>
    </source>
</evidence>
<feature type="transmembrane region" description="Helical" evidence="6">
    <location>
        <begin position="224"/>
        <end position="245"/>
    </location>
</feature>
<dbReference type="HOGENOM" id="CLU_045644_0_1_11"/>
<comment type="caution">
    <text evidence="7">The sequence shown here is derived from an EMBL/GenBank/DDBJ whole genome shotgun (WGS) entry which is preliminary data.</text>
</comment>
<dbReference type="PANTHER" id="PTHR30238:SF0">
    <property type="entry name" value="THYLAKOID MEMBRANE PROTEIN TERC, CHLOROPLASTIC"/>
    <property type="match status" value="1"/>
</dbReference>
<name>N6W4T2_9ACTO</name>
<dbReference type="STRING" id="888050.HMPREF9004_1455"/>
<feature type="transmembrane region" description="Helical" evidence="6">
    <location>
        <begin position="129"/>
        <end position="145"/>
    </location>
</feature>
<dbReference type="Proteomes" id="UP000013015">
    <property type="component" value="Unassembled WGS sequence"/>
</dbReference>
<feature type="transmembrane region" description="Helical" evidence="6">
    <location>
        <begin position="6"/>
        <end position="27"/>
    </location>
</feature>
<evidence type="ECO:0000256" key="4">
    <source>
        <dbReference type="ARBA" id="ARBA00022989"/>
    </source>
</evidence>
<gene>
    <name evidence="7" type="ORF">HMPREF9004_1455</name>
</gene>